<feature type="domain" description="TadE-like" evidence="1">
    <location>
        <begin position="16"/>
        <end position="57"/>
    </location>
</feature>
<dbReference type="Proteomes" id="UP000494249">
    <property type="component" value="Unassembled WGS sequence"/>
</dbReference>
<evidence type="ECO:0000259" key="2">
    <source>
        <dbReference type="Pfam" id="PF09977"/>
    </source>
</evidence>
<evidence type="ECO:0000313" key="4">
    <source>
        <dbReference type="Proteomes" id="UP000494249"/>
    </source>
</evidence>
<gene>
    <name evidence="3" type="ORF">LMG22037_05240</name>
</gene>
<dbReference type="Pfam" id="PF07811">
    <property type="entry name" value="TadE"/>
    <property type="match status" value="1"/>
</dbReference>
<dbReference type="EMBL" id="CADIKB010000035">
    <property type="protein sequence ID" value="CAB3726835.1"/>
    <property type="molecule type" value="Genomic_DNA"/>
</dbReference>
<protein>
    <submittedName>
        <fullName evidence="3">Uncharacterized protein</fullName>
    </submittedName>
</protein>
<evidence type="ECO:0000259" key="1">
    <source>
        <dbReference type="Pfam" id="PF07811"/>
    </source>
</evidence>
<feature type="domain" description="DUF2134" evidence="2">
    <location>
        <begin position="59"/>
        <end position="165"/>
    </location>
</feature>
<accession>A0A6J5C8K8</accession>
<evidence type="ECO:0000313" key="3">
    <source>
        <dbReference type="EMBL" id="CAB3726835.1"/>
    </source>
</evidence>
<dbReference type="Pfam" id="PF09977">
    <property type="entry name" value="Tad_C"/>
    <property type="match status" value="1"/>
</dbReference>
<dbReference type="RefSeq" id="WP_035478812.1">
    <property type="nucleotide sequence ID" value="NZ_CADFGL010000033.1"/>
</dbReference>
<organism evidence="3 4">
    <name type="scientific">Paraburkholderia phenoliruptrix</name>
    <dbReference type="NCBI Taxonomy" id="252970"/>
    <lineage>
        <taxon>Bacteria</taxon>
        <taxon>Pseudomonadati</taxon>
        <taxon>Pseudomonadota</taxon>
        <taxon>Betaproteobacteria</taxon>
        <taxon>Burkholderiales</taxon>
        <taxon>Burkholderiaceae</taxon>
        <taxon>Paraburkholderia</taxon>
    </lineage>
</organism>
<dbReference type="InterPro" id="IPR018705">
    <property type="entry name" value="DUF2134_membrane"/>
</dbReference>
<dbReference type="InterPro" id="IPR012495">
    <property type="entry name" value="TadE-like_dom"/>
</dbReference>
<dbReference type="AlphaFoldDB" id="A0A6J5C8K8"/>
<name>A0A6J5C8K8_9BURK</name>
<reference evidence="3 4" key="1">
    <citation type="submission" date="2020-04" db="EMBL/GenBank/DDBJ databases">
        <authorList>
            <person name="De Canck E."/>
        </authorList>
    </citation>
    <scope>NUCLEOTIDE SEQUENCE [LARGE SCALE GENOMIC DNA]</scope>
    <source>
        <strain evidence="3 4">LMG 22037</strain>
    </source>
</reference>
<proteinExistence type="predicted"/>
<sequence>MQARKSHRAARERQRGAVAVMTALCLTALVGTTALAVDLGRAWVVRNELQNAADAAALAGAGSLGPNYKSPDWTQAAAKAQSAITLNKTEGVALVTAQVQTGYWNVKGTPAGMQALPVPAPGAYDRPAVQVTVSRAAGQNGGPLSLVLAPVLGITTMPISATAVAVISAPGYAGPGALFPQAISQCLYSAYWNATTGQPVNDPATGQPQEFKIGSAYNYPGCAAGMGSGQWTSFQLNVQDVTSIRNLIANGNPTPLQIGDMTWIQSGLKNSIYNNVPYPADVLLPVVASLGSGTTGSTVPIVAFAPFHIDNADNGSNPYISGHFIAGYKAASASGGSGSATYYGAVTAPSLAN</sequence>